<dbReference type="EMBL" id="JAECZA010000334">
    <property type="protein sequence ID" value="MBH8578381.1"/>
    <property type="molecule type" value="Genomic_DNA"/>
</dbReference>
<dbReference type="AlphaFoldDB" id="A0A8J7LIU6"/>
<gene>
    <name evidence="1" type="ORF">I8752_36695</name>
</gene>
<accession>A0A8J7LIU6</accession>
<comment type="caution">
    <text evidence="1">The sequence shown here is derived from an EMBL/GenBank/DDBJ whole genome shotgun (WGS) entry which is preliminary data.</text>
</comment>
<proteinExistence type="predicted"/>
<keyword evidence="2" id="KW-1185">Reference proteome</keyword>
<name>A0A8J7LIU6_9NOST</name>
<organism evidence="1 2">
    <name type="scientific">Dendronalium phyllosphericum CENA369</name>
    <dbReference type="NCBI Taxonomy" id="1725256"/>
    <lineage>
        <taxon>Bacteria</taxon>
        <taxon>Bacillati</taxon>
        <taxon>Cyanobacteriota</taxon>
        <taxon>Cyanophyceae</taxon>
        <taxon>Nostocales</taxon>
        <taxon>Nostocaceae</taxon>
        <taxon>Dendronalium</taxon>
        <taxon>Dendronalium phyllosphericum</taxon>
    </lineage>
</organism>
<feature type="non-terminal residue" evidence="1">
    <location>
        <position position="1"/>
    </location>
</feature>
<protein>
    <submittedName>
        <fullName evidence="1">Uncharacterized protein</fullName>
    </submittedName>
</protein>
<sequence>SGGGGYGGVSDLSGLTKLAEAWVDTYGIGHIALVAKSFSSNGYY</sequence>
<evidence type="ECO:0000313" key="1">
    <source>
        <dbReference type="EMBL" id="MBH8578381.1"/>
    </source>
</evidence>
<dbReference type="Proteomes" id="UP000662314">
    <property type="component" value="Unassembled WGS sequence"/>
</dbReference>
<reference evidence="1 2" key="1">
    <citation type="journal article" date="2021" name="Int. J. Syst. Evol. Microbiol.">
        <title>Amazonocrinis nigriterrae gen. nov., sp. nov., Atlanticothrix silvestris gen. nov., sp. nov. and Dendronalium phyllosphericum gen. nov., sp. nov., nostocacean cyanobacteria from Brazilian environments.</title>
        <authorList>
            <person name="Alvarenga D.O."/>
            <person name="Andreote A.P.D."/>
            <person name="Branco L.H.Z."/>
            <person name="Delbaje E."/>
            <person name="Cruz R.B."/>
            <person name="Varani A.M."/>
            <person name="Fiore M.F."/>
        </authorList>
    </citation>
    <scope>NUCLEOTIDE SEQUENCE [LARGE SCALE GENOMIC DNA]</scope>
    <source>
        <strain evidence="1 2">CENA369</strain>
    </source>
</reference>
<evidence type="ECO:0000313" key="2">
    <source>
        <dbReference type="Proteomes" id="UP000662314"/>
    </source>
</evidence>